<comment type="subcellular location">
    <subcellularLocation>
        <location evidence="1">Endosome</location>
    </subcellularLocation>
</comment>
<dbReference type="PANTHER" id="PTHR23306:SF21">
    <property type="entry name" value="UBIQUITIN-CONJUGATING ENZYME_RWD-LIKE PROTEIN"/>
    <property type="match status" value="1"/>
</dbReference>
<keyword evidence="8" id="KW-1185">Reference proteome</keyword>
<dbReference type="GO" id="GO:0015031">
    <property type="term" value="P:protein transport"/>
    <property type="evidence" value="ECO:0007669"/>
    <property type="project" value="UniProtKB-UniRule"/>
</dbReference>
<sequence>MAPHLFSYRTRFPLKNLLFKTTSFLCFKISLLSIHQNHPYNYAGFASIDYLQLLKMERMDLVGRDLCKDIMDFKSRAAEEMKGLVKGLKDESDKILRWLKIVGSVTDNESVYSEFEDVDEELRNLMDLMAADFAVEDLICALDKIVRQGGVSFEVYIKEVRVLAREQYLHRAGIVKIVESWRRQKLGLDYFGMIMYGFCEKYFR</sequence>
<evidence type="ECO:0000256" key="5">
    <source>
        <dbReference type="PROSITE-ProRule" id="PRU00644"/>
    </source>
</evidence>
<dbReference type="GO" id="GO:0005768">
    <property type="term" value="C:endosome"/>
    <property type="evidence" value="ECO:0007669"/>
    <property type="project" value="UniProtKB-SubCell"/>
</dbReference>
<gene>
    <name evidence="7" type="ORF">ACJIZ3_016804</name>
</gene>
<evidence type="ECO:0000259" key="6">
    <source>
        <dbReference type="PROSITE" id="PS51312"/>
    </source>
</evidence>
<dbReference type="SUPFAM" id="SSF140111">
    <property type="entry name" value="Endosomal sorting complex assembly domain"/>
    <property type="match status" value="1"/>
</dbReference>
<evidence type="ECO:0000256" key="2">
    <source>
        <dbReference type="ARBA" id="ARBA00022448"/>
    </source>
</evidence>
<dbReference type="InterPro" id="IPR017916">
    <property type="entry name" value="SB_dom"/>
</dbReference>
<evidence type="ECO:0000313" key="8">
    <source>
        <dbReference type="Proteomes" id="UP001634393"/>
    </source>
</evidence>
<dbReference type="Proteomes" id="UP001634393">
    <property type="component" value="Unassembled WGS sequence"/>
</dbReference>
<dbReference type="AlphaFoldDB" id="A0ABD3STR7"/>
<accession>A0ABD3STR7</accession>
<proteinExistence type="predicted"/>
<organism evidence="7 8">
    <name type="scientific">Penstemon smallii</name>
    <dbReference type="NCBI Taxonomy" id="265156"/>
    <lineage>
        <taxon>Eukaryota</taxon>
        <taxon>Viridiplantae</taxon>
        <taxon>Streptophyta</taxon>
        <taxon>Embryophyta</taxon>
        <taxon>Tracheophyta</taxon>
        <taxon>Spermatophyta</taxon>
        <taxon>Magnoliopsida</taxon>
        <taxon>eudicotyledons</taxon>
        <taxon>Gunneridae</taxon>
        <taxon>Pentapetalae</taxon>
        <taxon>asterids</taxon>
        <taxon>lamiids</taxon>
        <taxon>Lamiales</taxon>
        <taxon>Plantaginaceae</taxon>
        <taxon>Cheloneae</taxon>
        <taxon>Penstemon</taxon>
    </lineage>
</organism>
<evidence type="ECO:0000256" key="4">
    <source>
        <dbReference type="ARBA" id="ARBA00022927"/>
    </source>
</evidence>
<evidence type="ECO:0000256" key="3">
    <source>
        <dbReference type="ARBA" id="ARBA00022753"/>
    </source>
</evidence>
<protein>
    <recommendedName>
        <fullName evidence="6">SB domain-containing protein</fullName>
    </recommendedName>
</protein>
<dbReference type="InterPro" id="IPR052070">
    <property type="entry name" value="ESCRT-I_UEV_domain"/>
</dbReference>
<reference evidence="7 8" key="1">
    <citation type="submission" date="2024-12" db="EMBL/GenBank/DDBJ databases">
        <title>The unique morphological basis and parallel evolutionary history of personate flowers in Penstemon.</title>
        <authorList>
            <person name="Depatie T.H."/>
            <person name="Wessinger C.A."/>
        </authorList>
    </citation>
    <scope>NUCLEOTIDE SEQUENCE [LARGE SCALE GENOMIC DNA]</scope>
    <source>
        <strain evidence="7">WTNN_2</strain>
        <tissue evidence="7">Leaf</tissue>
    </source>
</reference>
<keyword evidence="2 5" id="KW-0813">Transport</keyword>
<dbReference type="PROSITE" id="PS51312">
    <property type="entry name" value="SB"/>
    <property type="match status" value="1"/>
</dbReference>
<dbReference type="Pfam" id="PF09454">
    <property type="entry name" value="Vps23_core"/>
    <property type="match status" value="1"/>
</dbReference>
<keyword evidence="3" id="KW-0967">Endosome</keyword>
<feature type="domain" description="SB" evidence="6">
    <location>
        <begin position="119"/>
        <end position="187"/>
    </location>
</feature>
<dbReference type="EMBL" id="JBJXBP010000005">
    <property type="protein sequence ID" value="KAL3828002.1"/>
    <property type="molecule type" value="Genomic_DNA"/>
</dbReference>
<name>A0ABD3STR7_9LAMI</name>
<dbReference type="InterPro" id="IPR037202">
    <property type="entry name" value="ESCRT_assembly_dom"/>
</dbReference>
<keyword evidence="4 5" id="KW-0653">Protein transport</keyword>
<comment type="caution">
    <text evidence="7">The sequence shown here is derived from an EMBL/GenBank/DDBJ whole genome shotgun (WGS) entry which is preliminary data.</text>
</comment>
<evidence type="ECO:0000256" key="1">
    <source>
        <dbReference type="ARBA" id="ARBA00004177"/>
    </source>
</evidence>
<dbReference type="PANTHER" id="PTHR23306">
    <property type="entry name" value="TUMOR SUSCEPTIBILITY GENE 101 PROTEIN-RELATED"/>
    <property type="match status" value="1"/>
</dbReference>
<dbReference type="Gene3D" id="6.10.140.820">
    <property type="match status" value="1"/>
</dbReference>
<evidence type="ECO:0000313" key="7">
    <source>
        <dbReference type="EMBL" id="KAL3828002.1"/>
    </source>
</evidence>